<comment type="caution">
    <text evidence="2">The sequence shown here is derived from an EMBL/GenBank/DDBJ whole genome shotgun (WGS) entry which is preliminary data.</text>
</comment>
<evidence type="ECO:0000313" key="2">
    <source>
        <dbReference type="EMBL" id="KAK8984626.1"/>
    </source>
</evidence>
<dbReference type="EMBL" id="JBBPBN010000076">
    <property type="protein sequence ID" value="KAK8984626.1"/>
    <property type="molecule type" value="Genomic_DNA"/>
</dbReference>
<name>A0ABR2P874_9ROSI</name>
<dbReference type="SUPFAM" id="SSF56219">
    <property type="entry name" value="DNase I-like"/>
    <property type="match status" value="1"/>
</dbReference>
<organism evidence="2 3">
    <name type="scientific">Hibiscus sabdariffa</name>
    <name type="common">roselle</name>
    <dbReference type="NCBI Taxonomy" id="183260"/>
    <lineage>
        <taxon>Eukaryota</taxon>
        <taxon>Viridiplantae</taxon>
        <taxon>Streptophyta</taxon>
        <taxon>Embryophyta</taxon>
        <taxon>Tracheophyta</taxon>
        <taxon>Spermatophyta</taxon>
        <taxon>Magnoliopsida</taxon>
        <taxon>eudicotyledons</taxon>
        <taxon>Gunneridae</taxon>
        <taxon>Pentapetalae</taxon>
        <taxon>rosids</taxon>
        <taxon>malvids</taxon>
        <taxon>Malvales</taxon>
        <taxon>Malvaceae</taxon>
        <taxon>Malvoideae</taxon>
        <taxon>Hibiscus</taxon>
    </lineage>
</organism>
<reference evidence="2 3" key="1">
    <citation type="journal article" date="2024" name="G3 (Bethesda)">
        <title>Genome assembly of Hibiscus sabdariffa L. provides insights into metabolisms of medicinal natural products.</title>
        <authorList>
            <person name="Kim T."/>
        </authorList>
    </citation>
    <scope>NUCLEOTIDE SEQUENCE [LARGE SCALE GENOMIC DNA]</scope>
    <source>
        <strain evidence="2">TK-2024</strain>
        <tissue evidence="2">Old leaves</tissue>
    </source>
</reference>
<feature type="region of interest" description="Disordered" evidence="1">
    <location>
        <begin position="103"/>
        <end position="179"/>
    </location>
</feature>
<evidence type="ECO:0000256" key="1">
    <source>
        <dbReference type="SAM" id="MobiDB-lite"/>
    </source>
</evidence>
<accession>A0ABR2P874</accession>
<evidence type="ECO:0000313" key="3">
    <source>
        <dbReference type="Proteomes" id="UP001396334"/>
    </source>
</evidence>
<feature type="compositionally biased region" description="Low complexity" evidence="1">
    <location>
        <begin position="244"/>
        <end position="255"/>
    </location>
</feature>
<gene>
    <name evidence="2" type="ORF">V6N11_008390</name>
</gene>
<feature type="region of interest" description="Disordered" evidence="1">
    <location>
        <begin position="200"/>
        <end position="282"/>
    </location>
</feature>
<proteinExistence type="predicted"/>
<dbReference type="Proteomes" id="UP001396334">
    <property type="component" value="Unassembled WGS sequence"/>
</dbReference>
<protein>
    <submittedName>
        <fullName evidence="2">Uncharacterized protein</fullName>
    </submittedName>
</protein>
<sequence>MFDSKQALDIAWSLKREAVSYWFEEVAPLIMEDGLPHLLVAVELVGVNFFKALGGRWRSLVALSEDTRCKYKFDIARMFIRVISPLEVPESIMISSNGKEYMGKDVDQLDSDSDMDQASSDGSANCGGDASTHKIHKNGEDSYTEKELPTRDAVDAQKNDGNPKGGAPTQGDDVGRDVIFGPDVGATGCVNHGPDVGATGCVNHGPGGSDEELDPIGSPPRPLETGPNNSVMGPLSEENESSKHQSFSHSDSGSQALGFPELLDGRGYTSAESDDGFSNSNKSLSESEIEAMAEWELSKILEISFNGSKDMVIHRLCELEEELQNGGFGRNEKIRAARNTVHSLRPSIVFFQETKLQELNMNFWRRIWGSTEVEIAFSPSLGSAGGLITGWDPKIFEAENCFILQRAIVVCSNILGSDFKCCFVNVYGPLWKQIKVSFS</sequence>
<keyword evidence="3" id="KW-1185">Reference proteome</keyword>
<feature type="compositionally biased region" description="Basic and acidic residues" evidence="1">
    <location>
        <begin position="137"/>
        <end position="158"/>
    </location>
</feature>
<dbReference type="InterPro" id="IPR036691">
    <property type="entry name" value="Endo/exonu/phosph_ase_sf"/>
</dbReference>